<keyword evidence="3 7" id="KW-0812">Transmembrane</keyword>
<name>A0AAU9E1H7_9FIRM</name>
<sequence length="252" mass="27704">MSKYLKEITNIAISIGKLILENGGEAYRVEDTIRRMCESKGIENVNVLSLPTGIFLSASYEDEEFTVVRRTFVNRIDLEIIDLCNTFSREFINKEINYEASLKRIKGIQDAPSYSLFLSSIFAGMGGGFFTLLFKSTALEFFLAFIISFIVSSILSRIKVGLYMKHLIGGFLVALLSFTASAIFLKVSMDYLVVGSIMPLVPGVAMVNSIRDILNGDLVSGMGKMTEAIVVATSIAFGVGSVLGVLYFMEVI</sequence>
<dbReference type="RefSeq" id="WP_338536717.1">
    <property type="nucleotide sequence ID" value="NZ_AP028654.1"/>
</dbReference>
<feature type="transmembrane region" description="Helical" evidence="7">
    <location>
        <begin position="167"/>
        <end position="185"/>
    </location>
</feature>
<evidence type="ECO:0000256" key="7">
    <source>
        <dbReference type="SAM" id="Phobius"/>
    </source>
</evidence>
<evidence type="ECO:0000256" key="2">
    <source>
        <dbReference type="ARBA" id="ARBA00022475"/>
    </source>
</evidence>
<feature type="transmembrane region" description="Helical" evidence="7">
    <location>
        <begin position="228"/>
        <end position="249"/>
    </location>
</feature>
<evidence type="ECO:0000256" key="4">
    <source>
        <dbReference type="ARBA" id="ARBA00022989"/>
    </source>
</evidence>
<dbReference type="KEGG" id="hprf:HLPR_07270"/>
<dbReference type="InterPro" id="IPR010619">
    <property type="entry name" value="ThrE-like_N"/>
</dbReference>
<protein>
    <submittedName>
        <fullName evidence="9">Threonine/serine exporter family protein</fullName>
    </submittedName>
</protein>
<keyword evidence="5 7" id="KW-0472">Membrane</keyword>
<dbReference type="GO" id="GO:0015744">
    <property type="term" value="P:succinate transport"/>
    <property type="evidence" value="ECO:0007669"/>
    <property type="project" value="TreeGrafter"/>
</dbReference>
<dbReference type="AlphaFoldDB" id="A0AAU9E1H7"/>
<dbReference type="InterPro" id="IPR050539">
    <property type="entry name" value="ThrE_Dicarb/AminoAcid_Exp"/>
</dbReference>
<gene>
    <name evidence="9" type="ORF">HLPR_07270</name>
</gene>
<feature type="transmembrane region" description="Helical" evidence="7">
    <location>
        <begin position="138"/>
        <end position="155"/>
    </location>
</feature>
<evidence type="ECO:0000313" key="9">
    <source>
        <dbReference type="EMBL" id="BEP28396.1"/>
    </source>
</evidence>
<feature type="domain" description="Threonine/serine exporter-like N-terminal" evidence="8">
    <location>
        <begin position="11"/>
        <end position="244"/>
    </location>
</feature>
<evidence type="ECO:0000256" key="6">
    <source>
        <dbReference type="ARBA" id="ARBA00034125"/>
    </source>
</evidence>
<dbReference type="PANTHER" id="PTHR34390:SF2">
    <property type="entry name" value="SUCCINATE TRANSPORTER SUBUNIT YJJP-RELATED"/>
    <property type="match status" value="1"/>
</dbReference>
<evidence type="ECO:0000313" key="10">
    <source>
        <dbReference type="Proteomes" id="UP001321786"/>
    </source>
</evidence>
<dbReference type="Proteomes" id="UP001321786">
    <property type="component" value="Chromosome"/>
</dbReference>
<keyword evidence="10" id="KW-1185">Reference proteome</keyword>
<reference evidence="9 10" key="1">
    <citation type="submission" date="2023-08" db="EMBL/GenBank/DDBJ databases">
        <title>Helicovermis profunda gen. nov., sp. nov., a novel mesophilic, fermentative bacterium within the Bacillota from a deep-sea hydrothermal vent chimney.</title>
        <authorList>
            <person name="Miyazaki U."/>
            <person name="Mizutani D."/>
            <person name="Hashimoto Y."/>
            <person name="Tame A."/>
            <person name="Sawayama S."/>
            <person name="Miyazaki J."/>
            <person name="Takai K."/>
            <person name="Nakagawa S."/>
        </authorList>
    </citation>
    <scope>NUCLEOTIDE SEQUENCE [LARGE SCALE GENOMIC DNA]</scope>
    <source>
        <strain evidence="9 10">S502</strain>
    </source>
</reference>
<evidence type="ECO:0000256" key="5">
    <source>
        <dbReference type="ARBA" id="ARBA00023136"/>
    </source>
</evidence>
<dbReference type="Pfam" id="PF06738">
    <property type="entry name" value="ThrE"/>
    <property type="match status" value="1"/>
</dbReference>
<accession>A0AAU9E1H7</accession>
<comment type="subcellular location">
    <subcellularLocation>
        <location evidence="1">Cell membrane</location>
        <topology evidence="1">Multi-pass membrane protein</topology>
    </subcellularLocation>
</comment>
<organism evidence="9 10">
    <name type="scientific">Helicovermis profundi</name>
    <dbReference type="NCBI Taxonomy" id="3065157"/>
    <lineage>
        <taxon>Bacteria</taxon>
        <taxon>Bacillati</taxon>
        <taxon>Bacillota</taxon>
        <taxon>Clostridia</taxon>
        <taxon>Helicovermis</taxon>
    </lineage>
</organism>
<keyword evidence="4 7" id="KW-1133">Transmembrane helix</keyword>
<comment type="similarity">
    <text evidence="6">Belongs to the ThrE exporter (TC 2.A.79) family.</text>
</comment>
<dbReference type="EMBL" id="AP028654">
    <property type="protein sequence ID" value="BEP28396.1"/>
    <property type="molecule type" value="Genomic_DNA"/>
</dbReference>
<proteinExistence type="inferred from homology"/>
<dbReference type="GO" id="GO:0005886">
    <property type="term" value="C:plasma membrane"/>
    <property type="evidence" value="ECO:0007669"/>
    <property type="project" value="UniProtKB-SubCell"/>
</dbReference>
<evidence type="ECO:0000256" key="1">
    <source>
        <dbReference type="ARBA" id="ARBA00004651"/>
    </source>
</evidence>
<feature type="transmembrane region" description="Helical" evidence="7">
    <location>
        <begin position="191"/>
        <end position="207"/>
    </location>
</feature>
<dbReference type="PANTHER" id="PTHR34390">
    <property type="entry name" value="UPF0442 PROTEIN YJJB-RELATED"/>
    <property type="match status" value="1"/>
</dbReference>
<dbReference type="GO" id="GO:0022857">
    <property type="term" value="F:transmembrane transporter activity"/>
    <property type="evidence" value="ECO:0007669"/>
    <property type="project" value="InterPro"/>
</dbReference>
<evidence type="ECO:0000259" key="8">
    <source>
        <dbReference type="Pfam" id="PF06738"/>
    </source>
</evidence>
<keyword evidence="2" id="KW-1003">Cell membrane</keyword>
<feature type="transmembrane region" description="Helical" evidence="7">
    <location>
        <begin position="113"/>
        <end position="132"/>
    </location>
</feature>
<evidence type="ECO:0000256" key="3">
    <source>
        <dbReference type="ARBA" id="ARBA00022692"/>
    </source>
</evidence>